<dbReference type="PANTHER" id="PTHR33169">
    <property type="entry name" value="PADR-FAMILY TRANSCRIPTIONAL REGULATOR"/>
    <property type="match status" value="1"/>
</dbReference>
<protein>
    <recommendedName>
        <fullName evidence="1">Transcription regulator PadR N-terminal domain-containing protein</fullName>
    </recommendedName>
</protein>
<dbReference type="InterPro" id="IPR036388">
    <property type="entry name" value="WH-like_DNA-bd_sf"/>
</dbReference>
<sequence length="123" mass="14131">MNTENTKAQMRKGILEFCILSLINEKEMYVSDLIDELKKGKLDVVEGTLYPLLTRLKNGEFLSYRWEESTGGPPRKYYQLTDKGKLFLAELLNTWNELTDSVNLITKNNNPANAPENSFQPNN</sequence>
<dbReference type="KEGG" id="csal:NBC122_00229"/>
<feature type="domain" description="Transcription regulator PadR N-terminal" evidence="1">
    <location>
        <begin position="19"/>
        <end position="89"/>
    </location>
</feature>
<dbReference type="InterPro" id="IPR036390">
    <property type="entry name" value="WH_DNA-bd_sf"/>
</dbReference>
<organism evidence="2 3">
    <name type="scientific">Chryseobacterium salivictor</name>
    <dbReference type="NCBI Taxonomy" id="2547600"/>
    <lineage>
        <taxon>Bacteria</taxon>
        <taxon>Pseudomonadati</taxon>
        <taxon>Bacteroidota</taxon>
        <taxon>Flavobacteriia</taxon>
        <taxon>Flavobacteriales</taxon>
        <taxon>Weeksellaceae</taxon>
        <taxon>Chryseobacterium group</taxon>
        <taxon>Chryseobacterium</taxon>
    </lineage>
</organism>
<dbReference type="Pfam" id="PF03551">
    <property type="entry name" value="PadR"/>
    <property type="match status" value="1"/>
</dbReference>
<dbReference type="RefSeq" id="WP_133438617.1">
    <property type="nucleotide sequence ID" value="NZ_CP037954.1"/>
</dbReference>
<dbReference type="InterPro" id="IPR011991">
    <property type="entry name" value="ArsR-like_HTH"/>
</dbReference>
<reference evidence="2 3" key="1">
    <citation type="submission" date="2019-03" db="EMBL/GenBank/DDBJ databases">
        <authorList>
            <person name="Kim H."/>
            <person name="Yu S.-M."/>
        </authorList>
    </citation>
    <scope>NUCLEOTIDE SEQUENCE [LARGE SCALE GENOMIC DNA]</scope>
    <source>
        <strain evidence="2 3">NBC122</strain>
    </source>
</reference>
<evidence type="ECO:0000313" key="2">
    <source>
        <dbReference type="EMBL" id="QBO57084.1"/>
    </source>
</evidence>
<dbReference type="InterPro" id="IPR005149">
    <property type="entry name" value="Tscrpt_reg_PadR_N"/>
</dbReference>
<dbReference type="OrthoDB" id="9791785at2"/>
<evidence type="ECO:0000259" key="1">
    <source>
        <dbReference type="Pfam" id="PF03551"/>
    </source>
</evidence>
<evidence type="ECO:0000313" key="3">
    <source>
        <dbReference type="Proteomes" id="UP000294419"/>
    </source>
</evidence>
<accession>A0A4V1AKQ5</accession>
<dbReference type="GO" id="GO:0006355">
    <property type="term" value="P:regulation of DNA-templated transcription"/>
    <property type="evidence" value="ECO:0007669"/>
    <property type="project" value="UniProtKB-ARBA"/>
</dbReference>
<proteinExistence type="predicted"/>
<dbReference type="PANTHER" id="PTHR33169:SF14">
    <property type="entry name" value="TRANSCRIPTIONAL REGULATOR RV3488"/>
    <property type="match status" value="1"/>
</dbReference>
<dbReference type="CDD" id="cd00090">
    <property type="entry name" value="HTH_ARSR"/>
    <property type="match status" value="1"/>
</dbReference>
<dbReference type="Gene3D" id="1.10.10.10">
    <property type="entry name" value="Winged helix-like DNA-binding domain superfamily/Winged helix DNA-binding domain"/>
    <property type="match status" value="1"/>
</dbReference>
<keyword evidence="3" id="KW-1185">Reference proteome</keyword>
<dbReference type="Proteomes" id="UP000294419">
    <property type="component" value="Chromosome"/>
</dbReference>
<name>A0A4V1AKQ5_9FLAO</name>
<gene>
    <name evidence="2" type="ORF">NBC122_00229</name>
</gene>
<dbReference type="SUPFAM" id="SSF46785">
    <property type="entry name" value="Winged helix' DNA-binding domain"/>
    <property type="match status" value="1"/>
</dbReference>
<dbReference type="EMBL" id="CP037954">
    <property type="protein sequence ID" value="QBO57084.1"/>
    <property type="molecule type" value="Genomic_DNA"/>
</dbReference>
<dbReference type="InterPro" id="IPR052509">
    <property type="entry name" value="Metal_resp_DNA-bind_regulator"/>
</dbReference>
<dbReference type="AlphaFoldDB" id="A0A4V1AKQ5"/>